<evidence type="ECO:0000313" key="3">
    <source>
        <dbReference type="Proteomes" id="UP000504636"/>
    </source>
</evidence>
<proteinExistence type="predicted"/>
<keyword evidence="3" id="KW-1185">Reference proteome</keyword>
<feature type="region of interest" description="Disordered" evidence="1">
    <location>
        <begin position="166"/>
        <end position="189"/>
    </location>
</feature>
<reference evidence="2 4" key="1">
    <citation type="journal article" date="2020" name="Stud. Mycol.">
        <title>101 Dothideomycetes genomes: a test case for predicting lifestyles and emergence of pathogens.</title>
        <authorList>
            <person name="Haridas S."/>
            <person name="Albert R."/>
            <person name="Binder M."/>
            <person name="Bloem J."/>
            <person name="Labutti K."/>
            <person name="Salamov A."/>
            <person name="Andreopoulos B."/>
            <person name="Baker S."/>
            <person name="Barry K."/>
            <person name="Bills G."/>
            <person name="Bluhm B."/>
            <person name="Cannon C."/>
            <person name="Castanera R."/>
            <person name="Culley D."/>
            <person name="Daum C."/>
            <person name="Ezra D."/>
            <person name="Gonzalez J."/>
            <person name="Henrissat B."/>
            <person name="Kuo A."/>
            <person name="Liang C."/>
            <person name="Lipzen A."/>
            <person name="Lutzoni F."/>
            <person name="Magnuson J."/>
            <person name="Mondo S."/>
            <person name="Nolan M."/>
            <person name="Ohm R."/>
            <person name="Pangilinan J."/>
            <person name="Park H.-J."/>
            <person name="Ramirez L."/>
            <person name="Alfaro M."/>
            <person name="Sun H."/>
            <person name="Tritt A."/>
            <person name="Yoshinaga Y."/>
            <person name="Zwiers L.-H."/>
            <person name="Turgeon B."/>
            <person name="Goodwin S."/>
            <person name="Spatafora J."/>
            <person name="Crous P."/>
            <person name="Grigoriev I."/>
        </authorList>
    </citation>
    <scope>NUCLEOTIDE SEQUENCE</scope>
    <source>
        <strain evidence="2 4">CBS 304.34</strain>
    </source>
</reference>
<dbReference type="GeneID" id="54468724"/>
<feature type="compositionally biased region" description="Pro residues" evidence="1">
    <location>
        <begin position="133"/>
        <end position="148"/>
    </location>
</feature>
<feature type="region of interest" description="Disordered" evidence="1">
    <location>
        <begin position="1"/>
        <end position="150"/>
    </location>
</feature>
<dbReference type="AlphaFoldDB" id="A0A6A6YUJ2"/>
<sequence>MTCSLTLRPKRRASAISSISSGDTATQGTNSEPRDISCASSPSCPKKRRTCKEDASSTSNQDEEDSDAETGPPTQKARIQGEISIQGSIQPPPVSPITRLSFDSVTGDFSAPGVSSDPNTRILSSKHTRSSSPAPPEQPLQQPVPPPLWAGLDEEIEPLFTILDTAEPTDDTNTPEPHDDDPPKRKRGAYTSHASKYHLPSHTHWAARTTTQSPHDYTLPALFADHTFKRGSRFIPPQLPKGCTNKFGHPIPGPAFDQATLLVLKLLDTRIDPRTGEPRNTPVVVRHPVPRDWSCRATIRQLNIDRAQNIRRITGVLQRKVCVPYETEEREWIAREKDKSTSTSTSTTQESRGGRKGARRDLEARFNARFEGKLVGNYWKPREGRSRASLDAEYNRAKRWYDVGAVPPETAKAVARDDFGWREQRVLHAMLNERPMRSLDDGFVEAYNASGATVHPRSLAQLRKEQRRNAELYERPGYVFPSYPPKGAVDNFCLAERKCIAEVMGKEPEIDMEKLVEMLNERFEGEVLNGDVRVERTAGSVKLEVERFGEAYRKGEVPVEMRAVEEMEVIEEDEKVDAAEELEQECDNDER</sequence>
<protein>
    <submittedName>
        <fullName evidence="2 4">Uncharacterized protein</fullName>
    </submittedName>
</protein>
<feature type="region of interest" description="Disordered" evidence="1">
    <location>
        <begin position="334"/>
        <end position="360"/>
    </location>
</feature>
<evidence type="ECO:0000313" key="4">
    <source>
        <dbReference type="RefSeq" id="XP_033579153.1"/>
    </source>
</evidence>
<reference evidence="4" key="2">
    <citation type="submission" date="2020-04" db="EMBL/GenBank/DDBJ databases">
        <authorList>
            <consortium name="NCBI Genome Project"/>
        </authorList>
    </citation>
    <scope>NUCLEOTIDE SEQUENCE</scope>
    <source>
        <strain evidence="4">CBS 304.34</strain>
    </source>
</reference>
<feature type="region of interest" description="Disordered" evidence="1">
    <location>
        <begin position="571"/>
        <end position="591"/>
    </location>
</feature>
<evidence type="ECO:0000313" key="2">
    <source>
        <dbReference type="EMBL" id="KAF2812189.1"/>
    </source>
</evidence>
<dbReference type="RefSeq" id="XP_033579153.1">
    <property type="nucleotide sequence ID" value="XM_033727831.1"/>
</dbReference>
<feature type="compositionally biased region" description="Low complexity" evidence="1">
    <location>
        <begin position="80"/>
        <end position="89"/>
    </location>
</feature>
<gene>
    <name evidence="2 4" type="ORF">BDZ99DRAFT_568921</name>
</gene>
<reference evidence="4" key="3">
    <citation type="submission" date="2025-04" db="UniProtKB">
        <authorList>
            <consortium name="RefSeq"/>
        </authorList>
    </citation>
    <scope>IDENTIFICATION</scope>
    <source>
        <strain evidence="4">CBS 304.34</strain>
    </source>
</reference>
<name>A0A6A6YUJ2_9PEZI</name>
<feature type="compositionally biased region" description="Polar residues" evidence="1">
    <location>
        <begin position="22"/>
        <end position="31"/>
    </location>
</feature>
<dbReference type="EMBL" id="MU003697">
    <property type="protein sequence ID" value="KAF2812189.1"/>
    <property type="molecule type" value="Genomic_DNA"/>
</dbReference>
<evidence type="ECO:0000256" key="1">
    <source>
        <dbReference type="SAM" id="MobiDB-lite"/>
    </source>
</evidence>
<accession>A0A6A6YUJ2</accession>
<dbReference type="Proteomes" id="UP000504636">
    <property type="component" value="Unplaced"/>
</dbReference>
<dbReference type="OrthoDB" id="10357396at2759"/>
<organism evidence="2">
    <name type="scientific">Mytilinidion resinicola</name>
    <dbReference type="NCBI Taxonomy" id="574789"/>
    <lineage>
        <taxon>Eukaryota</taxon>
        <taxon>Fungi</taxon>
        <taxon>Dikarya</taxon>
        <taxon>Ascomycota</taxon>
        <taxon>Pezizomycotina</taxon>
        <taxon>Dothideomycetes</taxon>
        <taxon>Pleosporomycetidae</taxon>
        <taxon>Mytilinidiales</taxon>
        <taxon>Mytilinidiaceae</taxon>
        <taxon>Mytilinidion</taxon>
    </lineage>
</organism>